<evidence type="ECO:0000259" key="7">
    <source>
        <dbReference type="PROSITE" id="PS50847"/>
    </source>
</evidence>
<dbReference type="Pfam" id="PF00746">
    <property type="entry name" value="Gram_pos_anchor"/>
    <property type="match status" value="1"/>
</dbReference>
<dbReference type="EMBL" id="WNVM01000642">
    <property type="protein sequence ID" value="MDZ5010674.1"/>
    <property type="molecule type" value="Genomic_DNA"/>
</dbReference>
<keyword evidence="1" id="KW-0134">Cell wall</keyword>
<protein>
    <submittedName>
        <fullName evidence="8">LPXTG cell wall anchor domain-containing protein</fullName>
    </submittedName>
</protein>
<evidence type="ECO:0000256" key="6">
    <source>
        <dbReference type="SAM" id="Phobius"/>
    </source>
</evidence>
<keyword evidence="6" id="KW-0472">Membrane</keyword>
<keyword evidence="2" id="KW-0964">Secreted</keyword>
<organism evidence="8 9">
    <name type="scientific">Clostridium perfringens</name>
    <dbReference type="NCBI Taxonomy" id="1502"/>
    <lineage>
        <taxon>Bacteria</taxon>
        <taxon>Bacillati</taxon>
        <taxon>Bacillota</taxon>
        <taxon>Clostridia</taxon>
        <taxon>Eubacteriales</taxon>
        <taxon>Clostridiaceae</taxon>
        <taxon>Clostridium</taxon>
    </lineage>
</organism>
<dbReference type="PROSITE" id="PS50847">
    <property type="entry name" value="GRAM_POS_ANCHORING"/>
    <property type="match status" value="1"/>
</dbReference>
<dbReference type="RefSeq" id="WP_322382455.1">
    <property type="nucleotide sequence ID" value="NZ_WNVM01000642.1"/>
</dbReference>
<dbReference type="Gene3D" id="1.50.10.10">
    <property type="match status" value="1"/>
</dbReference>
<feature type="domain" description="Gram-positive cocci surface proteins LPxTG" evidence="7">
    <location>
        <begin position="85"/>
        <end position="117"/>
    </location>
</feature>
<gene>
    <name evidence="8" type="ORF">GNF77_17595</name>
</gene>
<evidence type="ECO:0000256" key="5">
    <source>
        <dbReference type="SAM" id="MobiDB-lite"/>
    </source>
</evidence>
<evidence type="ECO:0000256" key="1">
    <source>
        <dbReference type="ARBA" id="ARBA00022512"/>
    </source>
</evidence>
<evidence type="ECO:0000256" key="4">
    <source>
        <dbReference type="ARBA" id="ARBA00023088"/>
    </source>
</evidence>
<evidence type="ECO:0000313" key="9">
    <source>
        <dbReference type="Proteomes" id="UP001292368"/>
    </source>
</evidence>
<evidence type="ECO:0000256" key="3">
    <source>
        <dbReference type="ARBA" id="ARBA00022729"/>
    </source>
</evidence>
<dbReference type="InterPro" id="IPR019931">
    <property type="entry name" value="LPXTG_anchor"/>
</dbReference>
<keyword evidence="6" id="KW-1133">Transmembrane helix</keyword>
<dbReference type="Proteomes" id="UP001292368">
    <property type="component" value="Unassembled WGS sequence"/>
</dbReference>
<feature type="region of interest" description="Disordered" evidence="5">
    <location>
        <begin position="34"/>
        <end position="92"/>
    </location>
</feature>
<keyword evidence="6" id="KW-0812">Transmembrane</keyword>
<feature type="transmembrane region" description="Helical" evidence="6">
    <location>
        <begin position="91"/>
        <end position="111"/>
    </location>
</feature>
<dbReference type="AlphaFoldDB" id="A0AAW9IV21"/>
<keyword evidence="4" id="KW-0572">Peptidoglycan-anchor</keyword>
<sequence>NYNPLTGEGIHTKNFSWSASAYYLMYQNTLAGNSTTSQEGLAIPKKEVPETKPEVPEKPETKPEVPEKTETPGDTNNDSGKTGKLPKTGSAVGTGILTMLGIGSIGAGVLLRKKRRK</sequence>
<evidence type="ECO:0000313" key="8">
    <source>
        <dbReference type="EMBL" id="MDZ5010674.1"/>
    </source>
</evidence>
<accession>A0AAW9IV21</accession>
<keyword evidence="3" id="KW-0732">Signal</keyword>
<proteinExistence type="predicted"/>
<evidence type="ECO:0000256" key="2">
    <source>
        <dbReference type="ARBA" id="ARBA00022525"/>
    </source>
</evidence>
<name>A0AAW9IV21_CLOPF</name>
<comment type="caution">
    <text evidence="8">The sequence shown here is derived from an EMBL/GenBank/DDBJ whole genome shotgun (WGS) entry which is preliminary data.</text>
</comment>
<feature type="non-terminal residue" evidence="8">
    <location>
        <position position="1"/>
    </location>
</feature>
<dbReference type="InterPro" id="IPR012341">
    <property type="entry name" value="6hp_glycosidase-like_sf"/>
</dbReference>
<dbReference type="NCBIfam" id="TIGR01167">
    <property type="entry name" value="LPXTG_anchor"/>
    <property type="match status" value="1"/>
</dbReference>
<feature type="compositionally biased region" description="Basic and acidic residues" evidence="5">
    <location>
        <begin position="44"/>
        <end position="71"/>
    </location>
</feature>
<reference evidence="8" key="1">
    <citation type="submission" date="2019-11" db="EMBL/GenBank/DDBJ databases">
        <title>Characterization of Clostridium perfringens isolates from swine manure treated agricultural soils.</title>
        <authorList>
            <person name="Wushke S.T."/>
        </authorList>
    </citation>
    <scope>NUCLEOTIDE SEQUENCE</scope>
    <source>
        <strain evidence="8">V2</strain>
    </source>
</reference>
<dbReference type="GO" id="GO:0005975">
    <property type="term" value="P:carbohydrate metabolic process"/>
    <property type="evidence" value="ECO:0007669"/>
    <property type="project" value="InterPro"/>
</dbReference>